<proteinExistence type="predicted"/>
<comment type="caution">
    <text evidence="2">The sequence shown here is derived from an EMBL/GenBank/DDBJ whole genome shotgun (WGS) entry which is preliminary data.</text>
</comment>
<dbReference type="AlphaFoldDB" id="A0A8J6TB88"/>
<protein>
    <submittedName>
        <fullName evidence="2">Transglutaminase domain-containing protein</fullName>
    </submittedName>
</protein>
<evidence type="ECO:0000259" key="1">
    <source>
        <dbReference type="SMART" id="SM00460"/>
    </source>
</evidence>
<gene>
    <name evidence="2" type="ORF">H8E80_02075</name>
</gene>
<evidence type="ECO:0000313" key="3">
    <source>
        <dbReference type="Proteomes" id="UP000603545"/>
    </source>
</evidence>
<evidence type="ECO:0000313" key="2">
    <source>
        <dbReference type="EMBL" id="MBC8198823.1"/>
    </source>
</evidence>
<dbReference type="SUPFAM" id="SSF54001">
    <property type="entry name" value="Cysteine proteinases"/>
    <property type="match status" value="1"/>
</dbReference>
<dbReference type="Pfam" id="PF01841">
    <property type="entry name" value="Transglut_core"/>
    <property type="match status" value="1"/>
</dbReference>
<dbReference type="Proteomes" id="UP000603545">
    <property type="component" value="Unassembled WGS sequence"/>
</dbReference>
<sequence>MMKIRIKRLKPGLIAAILCGLLFVFLFGIRLDFFQKETHSIPSPLDAVKISEKAEKISEKERWMNIFHQDRKIGYAHRCFKPENNGYCLSESVYMRINTLGTIEDIYIQTKGKLHSDLTLASFAFDLRSNIFHFKCRGKVEGKILTIFVGKQKSEISIGKELYLADAVMDAAWISGLEPDKTETFLVFDPTIMGQRPVHVTMVGRETLNIMGRRQNTKRVSIDFMGASHTAWIGEDGSVVQEEGFMGIKLKRVSRNEALSDLSVVPSQDLTEMASVASNVPIDRPDELTMLCLKMTGIKENLFLDGGRQTFENGILTICKEDIPEPSDIYASEKESLIKSRLQEPTPFIQCDHPKIRKKVSELISTDDLPPAKARKLIAWIYKNIEKRPVLSVPNALETLENRMGDCNEHAVLLAALARAAGIPAQIEAGLVYAKGRFYYHAWNVLYLGKWITADSLMGQLPADVTHIRLVRGEPDCQMDLIGVIGKVKLEILEQSR</sequence>
<dbReference type="Gene3D" id="3.10.620.30">
    <property type="match status" value="1"/>
</dbReference>
<dbReference type="PANTHER" id="PTHR33490:SF3">
    <property type="entry name" value="CONSERVED INTEGRAL MEMBRANE PROTEIN"/>
    <property type="match status" value="1"/>
</dbReference>
<dbReference type="InterPro" id="IPR002931">
    <property type="entry name" value="Transglutaminase-like"/>
</dbReference>
<feature type="domain" description="Transglutaminase-like" evidence="1">
    <location>
        <begin position="399"/>
        <end position="458"/>
    </location>
</feature>
<dbReference type="SMART" id="SM00460">
    <property type="entry name" value="TGc"/>
    <property type="match status" value="1"/>
</dbReference>
<organism evidence="2 3">
    <name type="scientific">Candidatus Desulfaltia bathyphila</name>
    <dbReference type="NCBI Taxonomy" id="2841697"/>
    <lineage>
        <taxon>Bacteria</taxon>
        <taxon>Pseudomonadati</taxon>
        <taxon>Thermodesulfobacteriota</taxon>
        <taxon>Desulfobacteria</taxon>
        <taxon>Desulfobacterales</taxon>
        <taxon>Desulfobacterales incertae sedis</taxon>
        <taxon>Candidatus Desulfaltia</taxon>
    </lineage>
</organism>
<dbReference type="EMBL" id="JACNLL010000025">
    <property type="protein sequence ID" value="MBC8198823.1"/>
    <property type="molecule type" value="Genomic_DNA"/>
</dbReference>
<accession>A0A8J6TB88</accession>
<dbReference type="PANTHER" id="PTHR33490">
    <property type="entry name" value="BLR5614 PROTEIN-RELATED"/>
    <property type="match status" value="1"/>
</dbReference>
<reference evidence="2 3" key="1">
    <citation type="submission" date="2020-08" db="EMBL/GenBank/DDBJ databases">
        <title>Bridging the membrane lipid divide: bacteria of the FCB group superphylum have the potential to synthesize archaeal ether lipids.</title>
        <authorList>
            <person name="Villanueva L."/>
            <person name="Von Meijenfeldt F.A.B."/>
            <person name="Westbye A.B."/>
            <person name="Yadav S."/>
            <person name="Hopmans E.C."/>
            <person name="Dutilh B.E."/>
            <person name="Sinninghe Damste J.S."/>
        </authorList>
    </citation>
    <scope>NUCLEOTIDE SEQUENCE [LARGE SCALE GENOMIC DNA]</scope>
    <source>
        <strain evidence="2">NIOZ-UU82</strain>
    </source>
</reference>
<name>A0A8J6TB88_9BACT</name>
<dbReference type="InterPro" id="IPR038765">
    <property type="entry name" value="Papain-like_cys_pep_sf"/>
</dbReference>